<accession>A0ABR1PSM5</accession>
<feature type="region of interest" description="Disordered" evidence="1">
    <location>
        <begin position="1"/>
        <end position="36"/>
    </location>
</feature>
<dbReference type="EMBL" id="JAQQWE010000010">
    <property type="protein sequence ID" value="KAK7937445.1"/>
    <property type="molecule type" value="Genomic_DNA"/>
</dbReference>
<comment type="caution">
    <text evidence="2">The sequence shown here is derived from an EMBL/GenBank/DDBJ whole genome shotgun (WGS) entry which is preliminary data.</text>
</comment>
<evidence type="ECO:0000313" key="2">
    <source>
        <dbReference type="EMBL" id="KAK7937445.1"/>
    </source>
</evidence>
<sequence length="74" mass="7905">MATSQSMQALGHLWKQTARNRPSSSSSQSTKTVRDDPVMAGVVTDFTGLDSRNCAISVQVISSNGCHPVENLIV</sequence>
<dbReference type="GeneID" id="92083597"/>
<evidence type="ECO:0000256" key="1">
    <source>
        <dbReference type="SAM" id="MobiDB-lite"/>
    </source>
</evidence>
<dbReference type="Proteomes" id="UP001391051">
    <property type="component" value="Unassembled WGS sequence"/>
</dbReference>
<reference evidence="2 3" key="1">
    <citation type="submission" date="2023-01" db="EMBL/GenBank/DDBJ databases">
        <title>Analysis of 21 Apiospora genomes using comparative genomics revels a genus with tremendous synthesis potential of carbohydrate active enzymes and secondary metabolites.</title>
        <authorList>
            <person name="Sorensen T."/>
        </authorList>
    </citation>
    <scope>NUCLEOTIDE SEQUENCE [LARGE SCALE GENOMIC DNA]</scope>
    <source>
        <strain evidence="2 3">CBS 24483</strain>
    </source>
</reference>
<dbReference type="RefSeq" id="XP_066692773.1">
    <property type="nucleotide sequence ID" value="XM_066850535.1"/>
</dbReference>
<proteinExistence type="predicted"/>
<name>A0ABR1PSM5_9PEZI</name>
<keyword evidence="3" id="KW-1185">Reference proteome</keyword>
<organism evidence="2 3">
    <name type="scientific">Apiospora aurea</name>
    <dbReference type="NCBI Taxonomy" id="335848"/>
    <lineage>
        <taxon>Eukaryota</taxon>
        <taxon>Fungi</taxon>
        <taxon>Dikarya</taxon>
        <taxon>Ascomycota</taxon>
        <taxon>Pezizomycotina</taxon>
        <taxon>Sordariomycetes</taxon>
        <taxon>Xylariomycetidae</taxon>
        <taxon>Amphisphaeriales</taxon>
        <taxon>Apiosporaceae</taxon>
        <taxon>Apiospora</taxon>
    </lineage>
</organism>
<evidence type="ECO:0000313" key="3">
    <source>
        <dbReference type="Proteomes" id="UP001391051"/>
    </source>
</evidence>
<gene>
    <name evidence="2" type="ORF">PG986_014313</name>
</gene>
<protein>
    <submittedName>
        <fullName evidence="2">Uncharacterized protein</fullName>
    </submittedName>
</protein>